<feature type="compositionally biased region" description="Polar residues" evidence="1">
    <location>
        <begin position="14"/>
        <end position="25"/>
    </location>
</feature>
<feature type="region of interest" description="Disordered" evidence="1">
    <location>
        <begin position="1"/>
        <end position="33"/>
    </location>
</feature>
<dbReference type="RefSeq" id="WP_150713488.1">
    <property type="nucleotide sequence ID" value="NZ_CABVHK010000021.1"/>
</dbReference>
<dbReference type="OrthoDB" id="7005828at2"/>
<evidence type="ECO:0000313" key="2">
    <source>
        <dbReference type="EMBL" id="VVN37142.1"/>
    </source>
</evidence>
<dbReference type="EMBL" id="CABVHK010000021">
    <property type="protein sequence ID" value="VVN37142.1"/>
    <property type="molecule type" value="Genomic_DNA"/>
</dbReference>
<gene>
    <name evidence="2" type="ORF">PS662_05232</name>
</gene>
<organism evidence="2 3">
    <name type="scientific">Pseudomonas fluorescens</name>
    <dbReference type="NCBI Taxonomy" id="294"/>
    <lineage>
        <taxon>Bacteria</taxon>
        <taxon>Pseudomonadati</taxon>
        <taxon>Pseudomonadota</taxon>
        <taxon>Gammaproteobacteria</taxon>
        <taxon>Pseudomonadales</taxon>
        <taxon>Pseudomonadaceae</taxon>
        <taxon>Pseudomonas</taxon>
    </lineage>
</organism>
<dbReference type="Proteomes" id="UP000326953">
    <property type="component" value="Unassembled WGS sequence"/>
</dbReference>
<evidence type="ECO:0000313" key="3">
    <source>
        <dbReference type="Proteomes" id="UP000326953"/>
    </source>
</evidence>
<feature type="compositionally biased region" description="Pro residues" evidence="1">
    <location>
        <begin position="1"/>
        <end position="11"/>
    </location>
</feature>
<accession>A0A5E6X6F6</accession>
<dbReference type="Pfam" id="PF19619">
    <property type="entry name" value="DUF6124"/>
    <property type="match status" value="1"/>
</dbReference>
<dbReference type="AlphaFoldDB" id="A0A5E6X6F6"/>
<reference evidence="2 3" key="1">
    <citation type="submission" date="2019-09" db="EMBL/GenBank/DDBJ databases">
        <authorList>
            <person name="Chandra G."/>
            <person name="Truman W A."/>
        </authorList>
    </citation>
    <scope>NUCLEOTIDE SEQUENCE [LARGE SCALE GENOMIC DNA]</scope>
    <source>
        <strain evidence="2">PS662</strain>
    </source>
</reference>
<protein>
    <recommendedName>
        <fullName evidence="4">DUF3077 domain-containing protein</fullName>
    </recommendedName>
</protein>
<name>A0A5E6X6F6_PSEFL</name>
<evidence type="ECO:0008006" key="4">
    <source>
        <dbReference type="Google" id="ProtNLM"/>
    </source>
</evidence>
<proteinExistence type="predicted"/>
<evidence type="ECO:0000256" key="1">
    <source>
        <dbReference type="SAM" id="MobiDB-lite"/>
    </source>
</evidence>
<sequence>MPKVTPNPPETDPASPNENLDSSADPTPEIQPSIADINATPRTMSTLFTVNPHTDVQSLLGYACESLASLDVMANDLADHIEGPSRNKLLAMSQVIMLAELTVNRALDHLDPIDNVH</sequence>